<keyword evidence="1" id="KW-0732">Signal</keyword>
<feature type="signal peptide" evidence="1">
    <location>
        <begin position="1"/>
        <end position="25"/>
    </location>
</feature>
<feature type="chain" id="PRO_5019270938" evidence="1">
    <location>
        <begin position="26"/>
        <end position="151"/>
    </location>
</feature>
<organism evidence="3 4">
    <name type="scientific">Mucilaginibacter limnophilus</name>
    <dbReference type="NCBI Taxonomy" id="1932778"/>
    <lineage>
        <taxon>Bacteria</taxon>
        <taxon>Pseudomonadati</taxon>
        <taxon>Bacteroidota</taxon>
        <taxon>Sphingobacteriia</taxon>
        <taxon>Sphingobacteriales</taxon>
        <taxon>Sphingobacteriaceae</taxon>
        <taxon>Mucilaginibacter</taxon>
    </lineage>
</organism>
<feature type="domain" description="Thioredoxin" evidence="2">
    <location>
        <begin position="17"/>
        <end position="147"/>
    </location>
</feature>
<dbReference type="OrthoDB" id="120730at2"/>
<dbReference type="Pfam" id="PF13899">
    <property type="entry name" value="Thioredoxin_7"/>
    <property type="match status" value="1"/>
</dbReference>
<dbReference type="RefSeq" id="WP_127707486.1">
    <property type="nucleotide sequence ID" value="NZ_SACK01000009.1"/>
</dbReference>
<sequence>MITLLRRARQRALLFILLLPLTVIAQKQAVTSKKIVFMENAWQQALDMAKKQNKYVFVDAYAVWCGPCKMLKRTTFKDKEAAAFFNRNFINVAMDMEKGVGPSLAQQWQLQAYPTLLVFNPQGKLVLYTVGFIQAPDLLRFGKQALATKAK</sequence>
<comment type="caution">
    <text evidence="3">The sequence shown here is derived from an EMBL/GenBank/DDBJ whole genome shotgun (WGS) entry which is preliminary data.</text>
</comment>
<dbReference type="SUPFAM" id="SSF52833">
    <property type="entry name" value="Thioredoxin-like"/>
    <property type="match status" value="1"/>
</dbReference>
<evidence type="ECO:0000313" key="4">
    <source>
        <dbReference type="Proteomes" id="UP000282759"/>
    </source>
</evidence>
<dbReference type="GO" id="GO:0045454">
    <property type="term" value="P:cell redox homeostasis"/>
    <property type="evidence" value="ECO:0007669"/>
    <property type="project" value="TreeGrafter"/>
</dbReference>
<dbReference type="GO" id="GO:0015035">
    <property type="term" value="F:protein-disulfide reductase activity"/>
    <property type="evidence" value="ECO:0007669"/>
    <property type="project" value="TreeGrafter"/>
</dbReference>
<dbReference type="PROSITE" id="PS51352">
    <property type="entry name" value="THIOREDOXIN_2"/>
    <property type="match status" value="1"/>
</dbReference>
<keyword evidence="4" id="KW-1185">Reference proteome</keyword>
<reference evidence="3 4" key="1">
    <citation type="submission" date="2019-01" db="EMBL/GenBank/DDBJ databases">
        <authorList>
            <person name="Chen W.-M."/>
        </authorList>
    </citation>
    <scope>NUCLEOTIDE SEQUENCE [LARGE SCALE GENOMIC DNA]</scope>
    <source>
        <strain evidence="3 4">YBJ-36</strain>
    </source>
</reference>
<dbReference type="InterPro" id="IPR013766">
    <property type="entry name" value="Thioredoxin_domain"/>
</dbReference>
<dbReference type="Proteomes" id="UP000282759">
    <property type="component" value="Unassembled WGS sequence"/>
</dbReference>
<dbReference type="PANTHER" id="PTHR32234:SF0">
    <property type="entry name" value="THIOL:DISULFIDE INTERCHANGE PROTEIN DSBD"/>
    <property type="match status" value="1"/>
</dbReference>
<name>A0A437MKQ9_9SPHI</name>
<evidence type="ECO:0000259" key="2">
    <source>
        <dbReference type="PROSITE" id="PS51352"/>
    </source>
</evidence>
<dbReference type="PRINTS" id="PR00421">
    <property type="entry name" value="THIOREDOXIN"/>
</dbReference>
<dbReference type="Gene3D" id="3.40.30.10">
    <property type="entry name" value="Glutaredoxin"/>
    <property type="match status" value="1"/>
</dbReference>
<dbReference type="InterPro" id="IPR036249">
    <property type="entry name" value="Thioredoxin-like_sf"/>
</dbReference>
<dbReference type="EMBL" id="SACK01000009">
    <property type="protein sequence ID" value="RVT98241.1"/>
    <property type="molecule type" value="Genomic_DNA"/>
</dbReference>
<protein>
    <submittedName>
        <fullName evidence="3">DUF255 domain-containing protein</fullName>
    </submittedName>
</protein>
<dbReference type="AlphaFoldDB" id="A0A437MKQ9"/>
<accession>A0A437MKQ9</accession>
<evidence type="ECO:0000256" key="1">
    <source>
        <dbReference type="SAM" id="SignalP"/>
    </source>
</evidence>
<gene>
    <name evidence="3" type="ORF">EOD41_17880</name>
</gene>
<dbReference type="PANTHER" id="PTHR32234">
    <property type="entry name" value="THIOL:DISULFIDE INTERCHANGE PROTEIN DSBD"/>
    <property type="match status" value="1"/>
</dbReference>
<evidence type="ECO:0000313" key="3">
    <source>
        <dbReference type="EMBL" id="RVT98241.1"/>
    </source>
</evidence>
<proteinExistence type="predicted"/>